<protein>
    <recommendedName>
        <fullName evidence="3">ATP-dependent DNA ligase</fullName>
    </recommendedName>
</protein>
<reference evidence="1 2" key="1">
    <citation type="submission" date="2016-11" db="EMBL/GenBank/DDBJ databases">
        <authorList>
            <person name="Jaros S."/>
            <person name="Januszkiewicz K."/>
            <person name="Wedrychowicz H."/>
        </authorList>
    </citation>
    <scope>NUCLEOTIDE SEQUENCE [LARGE SCALE GENOMIC DNA]</scope>
    <source>
        <strain evidence="1 2">CGMCC 4.2025</strain>
    </source>
</reference>
<evidence type="ECO:0000313" key="1">
    <source>
        <dbReference type="EMBL" id="SHN34353.1"/>
    </source>
</evidence>
<dbReference type="GO" id="GO:0003909">
    <property type="term" value="F:DNA ligase activity"/>
    <property type="evidence" value="ECO:0007669"/>
    <property type="project" value="InterPro"/>
</dbReference>
<dbReference type="SUPFAM" id="SSF56091">
    <property type="entry name" value="DNA ligase/mRNA capping enzyme, catalytic domain"/>
    <property type="match status" value="1"/>
</dbReference>
<accession>A0A1M7QRT6</accession>
<sequence length="260" mass="27742">MEVPDEPMLAAPVEDWVLPPDGSVAAEPKWDGWRALAGRGDDGTAVIRSRRGTDVVAAFPEIAAALEVQLPAASGTARPPLNLCPSTVEAATARSWLDQWAPDHIEGLVLKPAAAAYRPGRRGGRAGSRKWRVRDSREAVVGAVTGTPHRPGTALLGRWDAEGRLRYLGRTAPLTAGQARDLAAELTPALPGHPWEGRRFSASWGSQDPLAVVLMEPGVVGEVSVDVSRVAGGGWRHSVRWIRLRPDFVPGGLPLHSEEA</sequence>
<dbReference type="Proteomes" id="UP000184111">
    <property type="component" value="Unassembled WGS sequence"/>
</dbReference>
<keyword evidence="2" id="KW-1185">Reference proteome</keyword>
<gene>
    <name evidence="1" type="ORF">SAMN05216499_1416</name>
</gene>
<dbReference type="InterPro" id="IPR012340">
    <property type="entry name" value="NA-bd_OB-fold"/>
</dbReference>
<dbReference type="AlphaFoldDB" id="A0A1M7QRT6"/>
<dbReference type="STRING" id="310782.SAMN05216499_1416"/>
<proteinExistence type="predicted"/>
<name>A0A1M7QRT6_9ACTN</name>
<evidence type="ECO:0000313" key="2">
    <source>
        <dbReference type="Proteomes" id="UP000184111"/>
    </source>
</evidence>
<dbReference type="Gene3D" id="2.40.50.140">
    <property type="entry name" value="Nucleic acid-binding proteins"/>
    <property type="match status" value="1"/>
</dbReference>
<dbReference type="EMBL" id="FRBI01000041">
    <property type="protein sequence ID" value="SHN34353.1"/>
    <property type="molecule type" value="Genomic_DNA"/>
</dbReference>
<organism evidence="1 2">
    <name type="scientific">Actinacidiphila paucisporea</name>
    <dbReference type="NCBI Taxonomy" id="310782"/>
    <lineage>
        <taxon>Bacteria</taxon>
        <taxon>Bacillati</taxon>
        <taxon>Actinomycetota</taxon>
        <taxon>Actinomycetes</taxon>
        <taxon>Kitasatosporales</taxon>
        <taxon>Streptomycetaceae</taxon>
        <taxon>Actinacidiphila</taxon>
    </lineage>
</organism>
<dbReference type="PROSITE" id="PS00697">
    <property type="entry name" value="DNA_LIGASE_A1"/>
    <property type="match status" value="1"/>
</dbReference>
<dbReference type="RefSeq" id="WP_073502801.1">
    <property type="nucleotide sequence ID" value="NZ_FRBI01000041.1"/>
</dbReference>
<dbReference type="InterPro" id="IPR016059">
    <property type="entry name" value="DNA_ligase_ATP-dep_CS"/>
</dbReference>
<dbReference type="Gene3D" id="3.30.470.30">
    <property type="entry name" value="DNA ligase/mRNA capping enzyme"/>
    <property type="match status" value="1"/>
</dbReference>
<evidence type="ECO:0008006" key="3">
    <source>
        <dbReference type="Google" id="ProtNLM"/>
    </source>
</evidence>